<evidence type="ECO:0000313" key="12">
    <source>
        <dbReference type="EMBL" id="GIJ49954.1"/>
    </source>
</evidence>
<evidence type="ECO:0000256" key="10">
    <source>
        <dbReference type="SAM" id="MobiDB-lite"/>
    </source>
</evidence>
<dbReference type="EC" id="3.2.1.-" evidence="9"/>
<comment type="similarity">
    <text evidence="9">Belongs to the glycosyl hydrolase family 6.</text>
</comment>
<dbReference type="EMBL" id="BOPF01000032">
    <property type="protein sequence ID" value="GIJ49954.1"/>
    <property type="molecule type" value="Genomic_DNA"/>
</dbReference>
<keyword evidence="2 9" id="KW-0378">Hydrolase</keyword>
<dbReference type="AlphaFoldDB" id="A0A8J3YQH8"/>
<feature type="compositionally biased region" description="Low complexity" evidence="10">
    <location>
        <begin position="323"/>
        <end position="338"/>
    </location>
</feature>
<dbReference type="Pfam" id="PF00553">
    <property type="entry name" value="CBM_2"/>
    <property type="match status" value="1"/>
</dbReference>
<feature type="active site" evidence="8">
    <location>
        <position position="105"/>
    </location>
</feature>
<dbReference type="PROSITE" id="PS00655">
    <property type="entry name" value="GLYCOSYL_HYDROL_F6_1"/>
    <property type="match status" value="1"/>
</dbReference>
<dbReference type="InterPro" id="IPR036434">
    <property type="entry name" value="Beta_cellobiohydrolase_sf"/>
</dbReference>
<feature type="chain" id="PRO_5035340236" description="Glucanase" evidence="9">
    <location>
        <begin position="25"/>
        <end position="464"/>
    </location>
</feature>
<dbReference type="InterPro" id="IPR019028">
    <property type="entry name" value="CBM_49"/>
</dbReference>
<feature type="signal peptide" evidence="9">
    <location>
        <begin position="1"/>
        <end position="24"/>
    </location>
</feature>
<dbReference type="SUPFAM" id="SSF51989">
    <property type="entry name" value="Glycosyl hydrolases family 6, cellulases"/>
    <property type="match status" value="1"/>
</dbReference>
<dbReference type="InterPro" id="IPR016288">
    <property type="entry name" value="Beta_cellobiohydrolase"/>
</dbReference>
<comment type="caution">
    <text evidence="12">The sequence shown here is derived from an EMBL/GenBank/DDBJ whole genome shotgun (WGS) entry which is preliminary data.</text>
</comment>
<dbReference type="Gene3D" id="3.20.20.40">
    <property type="entry name" value="1, 4-beta cellobiohydrolase"/>
    <property type="match status" value="1"/>
</dbReference>
<organism evidence="12 13">
    <name type="scientific">Virgisporangium aliadipatigenens</name>
    <dbReference type="NCBI Taxonomy" id="741659"/>
    <lineage>
        <taxon>Bacteria</taxon>
        <taxon>Bacillati</taxon>
        <taxon>Actinomycetota</taxon>
        <taxon>Actinomycetes</taxon>
        <taxon>Micromonosporales</taxon>
        <taxon>Micromonosporaceae</taxon>
        <taxon>Virgisporangium</taxon>
    </lineage>
</organism>
<reference evidence="12" key="1">
    <citation type="submission" date="2021-01" db="EMBL/GenBank/DDBJ databases">
        <title>Whole genome shotgun sequence of Virgisporangium aliadipatigenens NBRC 105644.</title>
        <authorList>
            <person name="Komaki H."/>
            <person name="Tamura T."/>
        </authorList>
    </citation>
    <scope>NUCLEOTIDE SEQUENCE</scope>
    <source>
        <strain evidence="12">NBRC 105644</strain>
    </source>
</reference>
<keyword evidence="7 9" id="KW-0624">Polysaccharide degradation</keyword>
<evidence type="ECO:0000256" key="6">
    <source>
        <dbReference type="ARBA" id="ARBA00023295"/>
    </source>
</evidence>
<keyword evidence="13" id="KW-1185">Reference proteome</keyword>
<dbReference type="InterPro" id="IPR012291">
    <property type="entry name" value="CBM2_carb-bd_dom_sf"/>
</dbReference>
<dbReference type="PANTHER" id="PTHR34876">
    <property type="match status" value="1"/>
</dbReference>
<dbReference type="GO" id="GO:0004553">
    <property type="term" value="F:hydrolase activity, hydrolyzing O-glycosyl compounds"/>
    <property type="evidence" value="ECO:0007669"/>
    <property type="project" value="InterPro"/>
</dbReference>
<dbReference type="InterPro" id="IPR001524">
    <property type="entry name" value="Glyco_hydro_6_CS"/>
</dbReference>
<dbReference type="InterPro" id="IPR001919">
    <property type="entry name" value="CBD2"/>
</dbReference>
<dbReference type="Gene3D" id="2.60.40.290">
    <property type="match status" value="1"/>
</dbReference>
<dbReference type="GO" id="GO:0030245">
    <property type="term" value="P:cellulose catabolic process"/>
    <property type="evidence" value="ECO:0007669"/>
    <property type="project" value="UniProtKB-KW"/>
</dbReference>
<evidence type="ECO:0000259" key="11">
    <source>
        <dbReference type="PROSITE" id="PS51173"/>
    </source>
</evidence>
<dbReference type="SMART" id="SM01063">
    <property type="entry name" value="CBM49"/>
    <property type="match status" value="1"/>
</dbReference>
<dbReference type="Pfam" id="PF01341">
    <property type="entry name" value="Glyco_hydro_6"/>
    <property type="match status" value="1"/>
</dbReference>
<dbReference type="PANTHER" id="PTHR34876:SF4">
    <property type="entry name" value="1,4-BETA-D-GLUCAN CELLOBIOHYDROLASE C-RELATED"/>
    <property type="match status" value="1"/>
</dbReference>
<accession>A0A8J3YQH8</accession>
<dbReference type="GO" id="GO:0030247">
    <property type="term" value="F:polysaccharide binding"/>
    <property type="evidence" value="ECO:0007669"/>
    <property type="project" value="UniProtKB-UniRule"/>
</dbReference>
<dbReference type="InterPro" id="IPR008965">
    <property type="entry name" value="CBM2/CBM3_carb-bd_dom_sf"/>
</dbReference>
<evidence type="ECO:0000256" key="2">
    <source>
        <dbReference type="ARBA" id="ARBA00022801"/>
    </source>
</evidence>
<proteinExistence type="inferred from homology"/>
<name>A0A8J3YQH8_9ACTN</name>
<keyword evidence="6 9" id="KW-0326">Glycosidase</keyword>
<dbReference type="SUPFAM" id="SSF49384">
    <property type="entry name" value="Carbohydrate-binding domain"/>
    <property type="match status" value="1"/>
</dbReference>
<keyword evidence="5 9" id="KW-0119">Carbohydrate metabolism</keyword>
<keyword evidence="3 9" id="KW-0136">Cellulose degradation</keyword>
<keyword evidence="4" id="KW-1015">Disulfide bond</keyword>
<evidence type="ECO:0000313" key="13">
    <source>
        <dbReference type="Proteomes" id="UP000619260"/>
    </source>
</evidence>
<gene>
    <name evidence="12" type="ORF">Val02_68400</name>
</gene>
<evidence type="ECO:0000256" key="1">
    <source>
        <dbReference type="ARBA" id="ARBA00022729"/>
    </source>
</evidence>
<feature type="domain" description="CBM2" evidence="11">
    <location>
        <begin position="354"/>
        <end position="464"/>
    </location>
</feature>
<evidence type="ECO:0000256" key="8">
    <source>
        <dbReference type="PROSITE-ProRule" id="PRU10056"/>
    </source>
</evidence>
<dbReference type="PROSITE" id="PS51173">
    <property type="entry name" value="CBM2"/>
    <property type="match status" value="1"/>
</dbReference>
<feature type="compositionally biased region" description="Pro residues" evidence="10">
    <location>
        <begin position="339"/>
        <end position="349"/>
    </location>
</feature>
<evidence type="ECO:0000256" key="4">
    <source>
        <dbReference type="ARBA" id="ARBA00023157"/>
    </source>
</evidence>
<evidence type="ECO:0000256" key="7">
    <source>
        <dbReference type="ARBA" id="ARBA00023326"/>
    </source>
</evidence>
<dbReference type="Proteomes" id="UP000619260">
    <property type="component" value="Unassembled WGS sequence"/>
</dbReference>
<evidence type="ECO:0000256" key="3">
    <source>
        <dbReference type="ARBA" id="ARBA00023001"/>
    </source>
</evidence>
<feature type="region of interest" description="Disordered" evidence="10">
    <location>
        <begin position="323"/>
        <end position="357"/>
    </location>
</feature>
<protein>
    <recommendedName>
        <fullName evidence="9">Glucanase</fullName>
        <ecNumber evidence="9">3.2.1.-</ecNumber>
    </recommendedName>
</protein>
<dbReference type="PRINTS" id="PR00733">
    <property type="entry name" value="GLHYDRLASE6"/>
</dbReference>
<evidence type="ECO:0000256" key="5">
    <source>
        <dbReference type="ARBA" id="ARBA00023277"/>
    </source>
</evidence>
<dbReference type="SMART" id="SM00637">
    <property type="entry name" value="CBD_II"/>
    <property type="match status" value="1"/>
</dbReference>
<evidence type="ECO:0000256" key="9">
    <source>
        <dbReference type="RuleBase" id="RU361186"/>
    </source>
</evidence>
<sequence length="464" mass="47940">MTAGGAAAVLAVAGISLTLGTAEAGTLSGSFYRNPDTSVAAWVAANPNDSRAARIDAVINSQPTAKWLSNVNVSTVQNEVSTYVGAANARNQIPQLVIYGMPNRDCGGASAGGAANFTIWQQWISNIAAGLGNRTAMILMEPDAVALTTCLDSNGINDRNNNTKQAVQKIKAANPNAKVYLDAGHSAWHAPAEIARRLDAAGVRTTDGFYTNPSNYRITSNEVSYGQSILSALGNPSNVHQVIDTARNGNGPSPVNPQPNGWPDWCDYQNARVGQFPTTNTGLASVDAFVWIKPPGEADGCAAAAGQFVPDLAYTMTQGVVVPTTQGPTQGPTSAAPSSPRPSSPPPSSAAPSSQNPIGGCTIRYDISSQWNNGFVANVTIVNNGSTPINGWTLRLTFSGNQQVTSAWNVGSSQSGNVVSFTNISWNGSLPAGGGSQTFGFQGTFSGTNADPTGSLNGTTCTVL</sequence>
<keyword evidence="1 9" id="KW-0732">Signal</keyword>